<dbReference type="Proteomes" id="UP001160390">
    <property type="component" value="Unassembled WGS sequence"/>
</dbReference>
<sequence length="330" mass="36460">MGGKRRRLAQKEQANAKRFQKGQPGQGRAAASDAKAGQPKSKKGPNPAHQQKQHEKPTIPFNPEDRILLIGEGDLSFAASLATHHRCMNLVATVLEKSAHELTEKYPHAVENITAVTSPPPPPPQSDDEEEEEEEEEEDDDAEEPDQPSRVVGITTKNKIVYGVDATRPLPSSASHPPPTRILFNFPHVGGKSTDVNRQVRHNQSLLVSFFDHALRALAPGGTIVVTLFEGEPYTLWNVRDLARHAGLQVDRSFRFQASAYPGYRHARTLGVVKARSGEEGGGWKGEERAARSYVFVRKGDTPLPFGASRVNTSKKRRRGQDEDDSDEDF</sequence>
<dbReference type="PANTHER" id="PTHR11538:SF26">
    <property type="entry name" value="FERREDOXIN-FOLD ANTICODON-BINDING DOMAIN-CONTAINING PROTEIN 1"/>
    <property type="match status" value="1"/>
</dbReference>
<dbReference type="GO" id="GO:0070475">
    <property type="term" value="P:rRNA base methylation"/>
    <property type="evidence" value="ECO:0007669"/>
    <property type="project" value="InterPro"/>
</dbReference>
<evidence type="ECO:0000256" key="1">
    <source>
        <dbReference type="SAM" id="MobiDB-lite"/>
    </source>
</evidence>
<reference evidence="3" key="1">
    <citation type="submission" date="2023-01" db="EMBL/GenBank/DDBJ databases">
        <authorList>
            <person name="Piombo E."/>
        </authorList>
    </citation>
    <scope>NUCLEOTIDE SEQUENCE</scope>
</reference>
<organism evidence="3 4">
    <name type="scientific">Clonostachys chloroleuca</name>
    <dbReference type="NCBI Taxonomy" id="1926264"/>
    <lineage>
        <taxon>Eukaryota</taxon>
        <taxon>Fungi</taxon>
        <taxon>Dikarya</taxon>
        <taxon>Ascomycota</taxon>
        <taxon>Pezizomycotina</taxon>
        <taxon>Sordariomycetes</taxon>
        <taxon>Hypocreomycetidae</taxon>
        <taxon>Hypocreales</taxon>
        <taxon>Bionectriaceae</taxon>
        <taxon>Clonostachys</taxon>
    </lineage>
</organism>
<comment type="caution">
    <text evidence="3">The sequence shown here is derived from an EMBL/GenBank/DDBJ whole genome shotgun (WGS) entry which is preliminary data.</text>
</comment>
<feature type="region of interest" description="Disordered" evidence="1">
    <location>
        <begin position="300"/>
        <end position="330"/>
    </location>
</feature>
<name>A0AA35M0D0_9HYPO</name>
<evidence type="ECO:0000313" key="4">
    <source>
        <dbReference type="Proteomes" id="UP001160390"/>
    </source>
</evidence>
<dbReference type="PANTHER" id="PTHR11538">
    <property type="entry name" value="PHENYLALANYL-TRNA SYNTHETASE"/>
    <property type="match status" value="1"/>
</dbReference>
<evidence type="ECO:0000259" key="2">
    <source>
        <dbReference type="Pfam" id="PF10354"/>
    </source>
</evidence>
<feature type="compositionally biased region" description="Basic and acidic residues" evidence="1">
    <location>
        <begin position="52"/>
        <end position="61"/>
    </location>
</feature>
<evidence type="ECO:0000313" key="3">
    <source>
        <dbReference type="EMBL" id="CAI6088162.1"/>
    </source>
</evidence>
<dbReference type="Pfam" id="PF10354">
    <property type="entry name" value="BMT5-like"/>
    <property type="match status" value="1"/>
</dbReference>
<feature type="region of interest" description="Disordered" evidence="1">
    <location>
        <begin position="1"/>
        <end position="61"/>
    </location>
</feature>
<accession>A0AA35M0D0</accession>
<dbReference type="AlphaFoldDB" id="A0AA35M0D0"/>
<protein>
    <recommendedName>
        <fullName evidence="2">25S rRNA (uridine-N(3))-methyltransferase BMT5-like domain-containing protein</fullName>
    </recommendedName>
</protein>
<dbReference type="GO" id="GO:0005737">
    <property type="term" value="C:cytoplasm"/>
    <property type="evidence" value="ECO:0007669"/>
    <property type="project" value="TreeGrafter"/>
</dbReference>
<gene>
    <name evidence="3" type="ORF">CCHLO57077_00017950</name>
</gene>
<proteinExistence type="predicted"/>
<dbReference type="SUPFAM" id="SSF53335">
    <property type="entry name" value="S-adenosyl-L-methionine-dependent methyltransferases"/>
    <property type="match status" value="1"/>
</dbReference>
<feature type="domain" description="25S rRNA (uridine-N(3))-methyltransferase BMT5-like" evidence="2">
    <location>
        <begin position="68"/>
        <end position="268"/>
    </location>
</feature>
<dbReference type="GO" id="GO:0070042">
    <property type="term" value="F:rRNA (uridine-N3-)-methyltransferase activity"/>
    <property type="evidence" value="ECO:0007669"/>
    <property type="project" value="InterPro"/>
</dbReference>
<feature type="region of interest" description="Disordered" evidence="1">
    <location>
        <begin position="111"/>
        <end position="154"/>
    </location>
</feature>
<dbReference type="EMBL" id="CABFNP030000815">
    <property type="protein sequence ID" value="CAI6088162.1"/>
    <property type="molecule type" value="Genomic_DNA"/>
</dbReference>
<keyword evidence="4" id="KW-1185">Reference proteome</keyword>
<dbReference type="InterPro" id="IPR029063">
    <property type="entry name" value="SAM-dependent_MTases_sf"/>
</dbReference>
<dbReference type="InterPro" id="IPR019446">
    <property type="entry name" value="BMT5-like"/>
</dbReference>
<feature type="compositionally biased region" description="Acidic residues" evidence="1">
    <location>
        <begin position="126"/>
        <end position="146"/>
    </location>
</feature>